<dbReference type="SMART" id="SM00955">
    <property type="entry name" value="RNB"/>
    <property type="match status" value="1"/>
</dbReference>
<keyword evidence="4" id="KW-1185">Reference proteome</keyword>
<evidence type="ECO:0000313" key="3">
    <source>
        <dbReference type="EMBL" id="GAW80125.1"/>
    </source>
</evidence>
<organism evidence="3 4">
    <name type="scientific">Plasmodium gonderi</name>
    <dbReference type="NCBI Taxonomy" id="77519"/>
    <lineage>
        <taxon>Eukaryota</taxon>
        <taxon>Sar</taxon>
        <taxon>Alveolata</taxon>
        <taxon>Apicomplexa</taxon>
        <taxon>Aconoidasida</taxon>
        <taxon>Haemosporida</taxon>
        <taxon>Plasmodiidae</taxon>
        <taxon>Plasmodium</taxon>
        <taxon>Plasmodium (Plasmodium)</taxon>
    </lineage>
</organism>
<dbReference type="GeneID" id="39746838"/>
<dbReference type="InterPro" id="IPR001900">
    <property type="entry name" value="RNase_II/R"/>
</dbReference>
<dbReference type="OMA" id="MMILTNF"/>
<comment type="caution">
    <text evidence="3">The sequence shown here is derived from an EMBL/GenBank/DDBJ whole genome shotgun (WGS) entry which is preliminary data.</text>
</comment>
<evidence type="ECO:0000313" key="4">
    <source>
        <dbReference type="Proteomes" id="UP000195521"/>
    </source>
</evidence>
<dbReference type="PANTHER" id="PTHR23355">
    <property type="entry name" value="RIBONUCLEASE"/>
    <property type="match status" value="1"/>
</dbReference>
<feature type="domain" description="RNB" evidence="2">
    <location>
        <begin position="762"/>
        <end position="1213"/>
    </location>
</feature>
<dbReference type="OrthoDB" id="372421at2759"/>
<dbReference type="GO" id="GO:0006402">
    <property type="term" value="P:mRNA catabolic process"/>
    <property type="evidence" value="ECO:0007669"/>
    <property type="project" value="TreeGrafter"/>
</dbReference>
<evidence type="ECO:0000256" key="1">
    <source>
        <dbReference type="SAM" id="MobiDB-lite"/>
    </source>
</evidence>
<accession>A0A1Y1JFL1</accession>
<dbReference type="PANTHER" id="PTHR23355:SF9">
    <property type="entry name" value="DIS3-LIKE EXONUCLEASE 2"/>
    <property type="match status" value="1"/>
</dbReference>
<dbReference type="Proteomes" id="UP000195521">
    <property type="component" value="Unassembled WGS sequence"/>
</dbReference>
<gene>
    <name evidence="3" type="ORF">PGO_070400</name>
</gene>
<dbReference type="Gene3D" id="2.40.50.690">
    <property type="match status" value="1"/>
</dbReference>
<dbReference type="InterPro" id="IPR050180">
    <property type="entry name" value="RNR_Ribonuclease"/>
</dbReference>
<dbReference type="GO" id="GO:0003723">
    <property type="term" value="F:RNA binding"/>
    <property type="evidence" value="ECO:0007669"/>
    <property type="project" value="InterPro"/>
</dbReference>
<feature type="compositionally biased region" description="Polar residues" evidence="1">
    <location>
        <begin position="44"/>
        <end position="53"/>
    </location>
</feature>
<name>A0A1Y1JFL1_PLAGO</name>
<sequence length="1683" mass="198131">MFFLKNVRRYCFYSKIYENIRIVKQVKLQRREKQDGEKSPVCKSEQTQSSVTANERKNEGNFTTKDLKSDKQFYEKIYNKIKQKNVKLEEKEVEIPYDSLEGQIREKFTVKNEPFEKDQQVENEKKISSINRRRFNESPIEGTTCVIEKYYEKGYNTYLKEKKKDSRLTCNWDLASNKSKNIKDEKHLKLKNNYLKSKDMYLKVKDEYVSGYKGCRNRQEMEKTSNIRSDRAISPLQSCASNGKKIKRKGKLEEKDSCLTQKEIILGDLPFRNEQPMKTKMSEYNVIENESQKKVKSLPSSKDNQRNIQRHLKYIYKSKLNKDLQNGKDYKEHNNTFLEAKLEKTKNTKGLSKGVDETVDKYYILVEYEKYWEEEKIDKILQIQKDSKKILKNKLFKGVLCVSPFDTSKCVVVSEEDSIGLSKKNVFSIYGYISRNRALNDDIVYAYTARRRINRFGDSENLEEILETNQIVDTISVSEKEDEKMENFCRVVNIVERKNTQIVCTLNYQNIKESICNTFGEKGVSSRLKNTDPSKMWHFVKNAQDEGVNYNCDENNIIIESTLENPFRQTIKKGAKGNEYLCAKIQPLDTRLPCFIYDSFNFMINELFCYLKKKKMNLYLLVKFNKWDEHQINPSGSITTILGNEKNFFGLIYFFIHFYKIHFHIYNKDDMSYLRSMMEVSSKMLSTFENRNFVSLNLQGMEGGTQLGIPYETGPLTDAETDVEREASSVTQHRLKMAYLRNIQENNKCIEKYMLKSFFKNREIITDLDIFTIDPLNAKDLDDALSIEFITNNCSSVETEFEYRIGVHISDVSFFVHPDSYYDRAASKVCNTIYMDFLVIHMLPRILSEEICSLNTEGEKLSFSVFFHLDNRTNPYDITKRKNGKDVKFKKTLIKSKYKLNYDVVEDFLDEVYFHIENVSKNLKEMEKKILINGNFPLNYFLLEFEKICNKYNINTKVGSDIFRLYLLSRMLKEKNGRKSMNTKSSLLFSLNESDLTEQYSRDRVDPIMIEEMEKDYYHSNGEGDNGIHDCTSGRKPSMEYFLKKYRFQMMFNETNMENIHVEKMEYKKKSHMLIEEMMILTNFLVADKITNSNKLGILRIHENTSEDIKNNLLHIIDYNTYNKINETINIEKSTINDILTMCEEILNENQFLCLQHNILKYYKEAIYIPYGEGEKKTDHFGLVLSKYIHFTSPIRRYIDIITHRILTNILEYDEKSFSYSYEDLKKICDQCNIQKKKTDEAQIHLKNALLNRYLIYLNDSYQTEQEVVDKTPEMSTKNGEVDNSEDVVSCTLHTEAHNSYDNTTEQYMLRSKENNCMYEQNTRKEIRYTPPKKNEQEETHRPIKKYFYRRDGVISFPTEAYIQEIVITKSTKENICLNILNNNYIDIGKIGNTDGVVKLETYTSYIFNPSKESNGINNYMVERSASISDDIKLMNYRADEITSLDNNREENAKCKFKKNQSDSGKLKNAIVFYVPLLETEKSISDSLLNLTFQYIFVLYRENNFIYDLSKGVLYRLCGDTVRVNGQPSDSQNKLLVIEATEGTKEESGKNRNQLVFKILKKINNFELNVKYELLKLNDKKDFQNIYNVLYIQDVFFKRDENNKSDGNSKIGLQQEKCINENNKRGECLIKNPTCFVGDKREMEQVLKEGENENVEEYEIISRFQKKEIYIIPGSQLWTLRLA</sequence>
<protein>
    <submittedName>
        <fullName evidence="3">Exoribonuclease II</fullName>
    </submittedName>
</protein>
<dbReference type="GO" id="GO:0000932">
    <property type="term" value="C:P-body"/>
    <property type="evidence" value="ECO:0007669"/>
    <property type="project" value="TreeGrafter"/>
</dbReference>
<feature type="region of interest" description="Disordered" evidence="1">
    <location>
        <begin position="34"/>
        <end position="64"/>
    </location>
</feature>
<evidence type="ECO:0000259" key="2">
    <source>
        <dbReference type="SMART" id="SM00955"/>
    </source>
</evidence>
<dbReference type="GO" id="GO:0000175">
    <property type="term" value="F:3'-5'-RNA exonuclease activity"/>
    <property type="evidence" value="ECO:0007669"/>
    <property type="project" value="TreeGrafter"/>
</dbReference>
<reference evidence="4" key="1">
    <citation type="submission" date="2017-04" db="EMBL/GenBank/DDBJ databases">
        <title>Plasmodium gonderi genome.</title>
        <authorList>
            <person name="Arisue N."/>
            <person name="Honma H."/>
            <person name="Kawai S."/>
            <person name="Tougan T."/>
            <person name="Tanabe K."/>
            <person name="Horii T."/>
        </authorList>
    </citation>
    <scope>NUCLEOTIDE SEQUENCE [LARGE SCALE GENOMIC DNA]</scope>
    <source>
        <strain evidence="4">ATCC 30045</strain>
    </source>
</reference>
<dbReference type="SUPFAM" id="SSF50249">
    <property type="entry name" value="Nucleic acid-binding proteins"/>
    <property type="match status" value="2"/>
</dbReference>
<dbReference type="Pfam" id="PF00773">
    <property type="entry name" value="RNB"/>
    <property type="match status" value="1"/>
</dbReference>
<proteinExistence type="predicted"/>
<dbReference type="InterPro" id="IPR012340">
    <property type="entry name" value="NA-bd_OB-fold"/>
</dbReference>
<dbReference type="RefSeq" id="XP_028542714.1">
    <property type="nucleotide sequence ID" value="XM_028686913.1"/>
</dbReference>
<dbReference type="EMBL" id="BDQF01000008">
    <property type="protein sequence ID" value="GAW80125.1"/>
    <property type="molecule type" value="Genomic_DNA"/>
</dbReference>
<feature type="compositionally biased region" description="Basic and acidic residues" evidence="1">
    <location>
        <begin position="54"/>
        <end position="64"/>
    </location>
</feature>